<dbReference type="PROSITE" id="PS51934">
    <property type="entry name" value="LRAT"/>
    <property type="match status" value="1"/>
</dbReference>
<feature type="domain" description="LRAT" evidence="5">
    <location>
        <begin position="32"/>
        <end position="158"/>
    </location>
</feature>
<name>A0A914AF16_PATMI</name>
<keyword evidence="3" id="KW-0378">Hydrolase</keyword>
<proteinExistence type="inferred from homology"/>
<dbReference type="PANTHER" id="PTHR13943">
    <property type="entry name" value="HRAS-LIKE SUPPRESSOR - RELATED"/>
    <property type="match status" value="1"/>
</dbReference>
<dbReference type="InterPro" id="IPR051496">
    <property type="entry name" value="H-rev107_PLA/AT"/>
</dbReference>
<keyword evidence="7" id="KW-1185">Reference proteome</keyword>
<sequence>MPSNNNFAFVSKWYAFGDIVDLEERLCLGDRLEFDRNGLYAHWGIYVGRYKWMEHAVVHFGIFEGGAAFSKKKTSGSASSASQKPEILADAIGRILDGDKVRINNSRDNQVEPLDPDDLIEEAKKMHRDKTPIDYRLLSSNCEHFVNLCRYNRPHSEQIPPGVEMILNIWNFLRYNIPHSVQISRGVEMVLNIWNFFRYNIPDREQVSPIAKLVLIEAALVVFAVKISPDA</sequence>
<evidence type="ECO:0000259" key="5">
    <source>
        <dbReference type="PROSITE" id="PS51934"/>
    </source>
</evidence>
<keyword evidence="4" id="KW-0443">Lipid metabolism</keyword>
<dbReference type="PANTHER" id="PTHR13943:SF77">
    <property type="entry name" value="LRAT DOMAIN-CONTAINING PROTEIN"/>
    <property type="match status" value="1"/>
</dbReference>
<comment type="similarity">
    <text evidence="1">Belongs to the H-rev107 family.</text>
</comment>
<evidence type="ECO:0000256" key="3">
    <source>
        <dbReference type="ARBA" id="ARBA00022801"/>
    </source>
</evidence>
<dbReference type="InterPro" id="IPR007053">
    <property type="entry name" value="LRAT_dom"/>
</dbReference>
<evidence type="ECO:0000313" key="7">
    <source>
        <dbReference type="Proteomes" id="UP000887568"/>
    </source>
</evidence>
<dbReference type="OMA" id="FFRYNIP"/>
<dbReference type="GO" id="GO:0070292">
    <property type="term" value="P:N-acylphosphatidylethanolamine metabolic process"/>
    <property type="evidence" value="ECO:0007669"/>
    <property type="project" value="TreeGrafter"/>
</dbReference>
<evidence type="ECO:0000256" key="4">
    <source>
        <dbReference type="ARBA" id="ARBA00023098"/>
    </source>
</evidence>
<dbReference type="GO" id="GO:0005737">
    <property type="term" value="C:cytoplasm"/>
    <property type="evidence" value="ECO:0007669"/>
    <property type="project" value="TreeGrafter"/>
</dbReference>
<dbReference type="Pfam" id="PF04970">
    <property type="entry name" value="LRAT"/>
    <property type="match status" value="1"/>
</dbReference>
<protein>
    <recommendedName>
        <fullName evidence="5">LRAT domain-containing protein</fullName>
    </recommendedName>
</protein>
<evidence type="ECO:0000313" key="6">
    <source>
        <dbReference type="EnsemblMetazoa" id="XP_038061959.1"/>
    </source>
</evidence>
<reference evidence="6" key="1">
    <citation type="submission" date="2022-11" db="UniProtKB">
        <authorList>
            <consortium name="EnsemblMetazoa"/>
        </authorList>
    </citation>
    <scope>IDENTIFICATION</scope>
</reference>
<dbReference type="RefSeq" id="XP_038061959.1">
    <property type="nucleotide sequence ID" value="XM_038206031.1"/>
</dbReference>
<keyword evidence="2" id="KW-0808">Transferase</keyword>
<dbReference type="GO" id="GO:0008970">
    <property type="term" value="F:phospholipase A1 activity"/>
    <property type="evidence" value="ECO:0007669"/>
    <property type="project" value="TreeGrafter"/>
</dbReference>
<evidence type="ECO:0000256" key="2">
    <source>
        <dbReference type="ARBA" id="ARBA00022679"/>
    </source>
</evidence>
<dbReference type="GO" id="GO:0004623">
    <property type="term" value="F:phospholipase A2 activity"/>
    <property type="evidence" value="ECO:0007669"/>
    <property type="project" value="TreeGrafter"/>
</dbReference>
<dbReference type="Proteomes" id="UP000887568">
    <property type="component" value="Unplaced"/>
</dbReference>
<dbReference type="AlphaFoldDB" id="A0A914AF16"/>
<dbReference type="GeneID" id="119732502"/>
<dbReference type="OrthoDB" id="421951at2759"/>
<accession>A0A914AF16</accession>
<dbReference type="GO" id="GO:0016410">
    <property type="term" value="F:N-acyltransferase activity"/>
    <property type="evidence" value="ECO:0007669"/>
    <property type="project" value="TreeGrafter"/>
</dbReference>
<dbReference type="Gene3D" id="3.90.1720.10">
    <property type="entry name" value="endopeptidase domain like (from Nostoc punctiforme)"/>
    <property type="match status" value="1"/>
</dbReference>
<evidence type="ECO:0000256" key="1">
    <source>
        <dbReference type="ARBA" id="ARBA00007824"/>
    </source>
</evidence>
<organism evidence="6 7">
    <name type="scientific">Patiria miniata</name>
    <name type="common">Bat star</name>
    <name type="synonym">Asterina miniata</name>
    <dbReference type="NCBI Taxonomy" id="46514"/>
    <lineage>
        <taxon>Eukaryota</taxon>
        <taxon>Metazoa</taxon>
        <taxon>Echinodermata</taxon>
        <taxon>Eleutherozoa</taxon>
        <taxon>Asterozoa</taxon>
        <taxon>Asteroidea</taxon>
        <taxon>Valvatacea</taxon>
        <taxon>Valvatida</taxon>
        <taxon>Asterinidae</taxon>
        <taxon>Patiria</taxon>
    </lineage>
</organism>
<dbReference type="EnsemblMetazoa" id="XM_038206031.1">
    <property type="protein sequence ID" value="XP_038061959.1"/>
    <property type="gene ID" value="LOC119732502"/>
</dbReference>